<comment type="catalytic activity">
    <reaction evidence="9">
        <text>a 5,6-dihydrouridine in mRNA + NADP(+) = a uridine in mRNA + NADPH + H(+)</text>
        <dbReference type="Rhea" id="RHEA:69855"/>
        <dbReference type="Rhea" id="RHEA-COMP:14658"/>
        <dbReference type="Rhea" id="RHEA-COMP:17789"/>
        <dbReference type="ChEBI" id="CHEBI:15378"/>
        <dbReference type="ChEBI" id="CHEBI:57783"/>
        <dbReference type="ChEBI" id="CHEBI:58349"/>
        <dbReference type="ChEBI" id="CHEBI:65315"/>
        <dbReference type="ChEBI" id="CHEBI:74443"/>
    </reaction>
    <physiologicalReaction direction="right-to-left" evidence="9">
        <dbReference type="Rhea" id="RHEA:69857"/>
    </physiologicalReaction>
</comment>
<dbReference type="PANTHER" id="PTHR45936">
    <property type="entry name" value="TRNA-DIHYDROURIDINE(20) SYNTHASE [NAD(P)+]-LIKE"/>
    <property type="match status" value="1"/>
</dbReference>
<dbReference type="EMBL" id="QLNQ01000001">
    <property type="protein sequence ID" value="RCK67588.1"/>
    <property type="molecule type" value="Genomic_DNA"/>
</dbReference>
<feature type="domain" description="DUS-like FMN-binding" evidence="11">
    <location>
        <begin position="14"/>
        <end position="330"/>
    </location>
</feature>
<evidence type="ECO:0000256" key="9">
    <source>
        <dbReference type="ARBA" id="ARBA00049447"/>
    </source>
</evidence>
<accession>A0A367YP38</accession>
<keyword evidence="5" id="KW-0819">tRNA processing</keyword>
<dbReference type="GO" id="GO:0006397">
    <property type="term" value="P:mRNA processing"/>
    <property type="evidence" value="ECO:0007669"/>
    <property type="project" value="UniProtKB-KW"/>
</dbReference>
<evidence type="ECO:0000256" key="1">
    <source>
        <dbReference type="ARBA" id="ARBA00001917"/>
    </source>
</evidence>
<dbReference type="InterPro" id="IPR018517">
    <property type="entry name" value="tRNA_hU_synthase_CS"/>
</dbReference>
<evidence type="ECO:0000256" key="10">
    <source>
        <dbReference type="SAM" id="MobiDB-lite"/>
    </source>
</evidence>
<dbReference type="Proteomes" id="UP000253472">
    <property type="component" value="Unassembled WGS sequence"/>
</dbReference>
<evidence type="ECO:0000256" key="4">
    <source>
        <dbReference type="ARBA" id="ARBA00022664"/>
    </source>
</evidence>
<comment type="caution">
    <text evidence="12">The sequence shown here is derived from an EMBL/GenBank/DDBJ whole genome shotgun (WGS) entry which is preliminary data.</text>
</comment>
<dbReference type="Gene3D" id="3.20.20.70">
    <property type="entry name" value="Aldolase class I"/>
    <property type="match status" value="1"/>
</dbReference>
<comment type="catalytic activity">
    <reaction evidence="8">
        <text>a 5,6-dihydrouridine in mRNA + NAD(+) = a uridine in mRNA + NADH + H(+)</text>
        <dbReference type="Rhea" id="RHEA:69851"/>
        <dbReference type="Rhea" id="RHEA-COMP:14658"/>
        <dbReference type="Rhea" id="RHEA-COMP:17789"/>
        <dbReference type="ChEBI" id="CHEBI:15378"/>
        <dbReference type="ChEBI" id="CHEBI:57540"/>
        <dbReference type="ChEBI" id="CHEBI:57945"/>
        <dbReference type="ChEBI" id="CHEBI:65315"/>
        <dbReference type="ChEBI" id="CHEBI:74443"/>
    </reaction>
    <physiologicalReaction direction="right-to-left" evidence="8">
        <dbReference type="Rhea" id="RHEA:69853"/>
    </physiologicalReaction>
</comment>
<dbReference type="InterPro" id="IPR013785">
    <property type="entry name" value="Aldolase_TIM"/>
</dbReference>
<protein>
    <submittedName>
        <fullName evidence="12">tRNA-dihydrouridine(20) synthase [NAD(P)+]</fullName>
    </submittedName>
</protein>
<evidence type="ECO:0000313" key="12">
    <source>
        <dbReference type="EMBL" id="RCK67588.1"/>
    </source>
</evidence>
<dbReference type="GO" id="GO:0017150">
    <property type="term" value="F:tRNA dihydrouridine synthase activity"/>
    <property type="evidence" value="ECO:0007669"/>
    <property type="project" value="InterPro"/>
</dbReference>
<evidence type="ECO:0000256" key="2">
    <source>
        <dbReference type="ARBA" id="ARBA00022630"/>
    </source>
</evidence>
<evidence type="ECO:0000313" key="13">
    <source>
        <dbReference type="Proteomes" id="UP000253472"/>
    </source>
</evidence>
<evidence type="ECO:0000259" key="11">
    <source>
        <dbReference type="Pfam" id="PF01207"/>
    </source>
</evidence>
<comment type="cofactor">
    <cofactor evidence="1">
        <name>FMN</name>
        <dbReference type="ChEBI" id="CHEBI:58210"/>
    </cofactor>
</comment>
<dbReference type="STRING" id="5486.A0A367YP38"/>
<keyword evidence="3" id="KW-0288">FMN</keyword>
<keyword evidence="4" id="KW-0507">mRNA processing</keyword>
<name>A0A367YP38_9ASCO</name>
<dbReference type="CDD" id="cd02801">
    <property type="entry name" value="DUS_like_FMN"/>
    <property type="match status" value="1"/>
</dbReference>
<evidence type="ECO:0000256" key="6">
    <source>
        <dbReference type="ARBA" id="ARBA00023002"/>
    </source>
</evidence>
<dbReference type="GO" id="GO:0005737">
    <property type="term" value="C:cytoplasm"/>
    <property type="evidence" value="ECO:0007669"/>
    <property type="project" value="TreeGrafter"/>
</dbReference>
<dbReference type="PROSITE" id="PS01136">
    <property type="entry name" value="UPF0034"/>
    <property type="match status" value="1"/>
</dbReference>
<dbReference type="GO" id="GO:0050660">
    <property type="term" value="F:flavin adenine dinucleotide binding"/>
    <property type="evidence" value="ECO:0007669"/>
    <property type="project" value="InterPro"/>
</dbReference>
<evidence type="ECO:0000256" key="8">
    <source>
        <dbReference type="ARBA" id="ARBA00048342"/>
    </source>
</evidence>
<evidence type="ECO:0000256" key="7">
    <source>
        <dbReference type="ARBA" id="ARBA00023027"/>
    </source>
</evidence>
<gene>
    <name evidence="12" type="primary">SMM1_0</name>
    <name evidence="12" type="ORF">Cantr_02585</name>
</gene>
<keyword evidence="2" id="KW-0285">Flavoprotein</keyword>
<dbReference type="InterPro" id="IPR035587">
    <property type="entry name" value="DUS-like_FMN-bd"/>
</dbReference>
<feature type="compositionally biased region" description="Basic residues" evidence="10">
    <location>
        <begin position="399"/>
        <end position="410"/>
    </location>
</feature>
<dbReference type="SUPFAM" id="SSF51395">
    <property type="entry name" value="FMN-linked oxidoreductases"/>
    <property type="match status" value="1"/>
</dbReference>
<sequence length="422" mass="48017">MLRTMLEYTNKLCLAPMVRSGELPMRLLALKYGADLVWTPELVDKKIIQSKRIINAELSTIDYVAENHQKPDRKTVIFRKHPKETGKLVFQMGSSDPELAVEAAKKVIDDVDGIDLNCGCPKNFSTHSGMGAELLKTPEKLCSILTSLVENVGKPNGKAISCKIRLFNNFESSKALIEKICTTGITNLTIHCRTPVMRNRQDPVWNFLPKLIPIIEQSGVSVVLNGNFQNKQDLKSIQQALNNDKLSIMFGEAAESNPSVFSDEPVLQSQIIQELYDISTKYYVFPGTKYMMLNMINGKSRYYQIIAKTKNFEQMGDALKNISGDINDSDKLFYTMNRDCQKAIFLKPEDLAAHLEKRHKRITGFFTAWDESTMLQDFDDEPTPKRPAEQQHQQQDTKRQKKQQKKKNKNKTFDTPIESVKA</sequence>
<keyword evidence="6" id="KW-0560">Oxidoreductase</keyword>
<dbReference type="OrthoDB" id="10262250at2759"/>
<keyword evidence="13" id="KW-1185">Reference proteome</keyword>
<dbReference type="AlphaFoldDB" id="A0A367YP38"/>
<organism evidence="12 13">
    <name type="scientific">Candida viswanathii</name>
    <dbReference type="NCBI Taxonomy" id="5486"/>
    <lineage>
        <taxon>Eukaryota</taxon>
        <taxon>Fungi</taxon>
        <taxon>Dikarya</taxon>
        <taxon>Ascomycota</taxon>
        <taxon>Saccharomycotina</taxon>
        <taxon>Pichiomycetes</taxon>
        <taxon>Debaryomycetaceae</taxon>
        <taxon>Candida/Lodderomyces clade</taxon>
        <taxon>Candida</taxon>
    </lineage>
</organism>
<dbReference type="Pfam" id="PF01207">
    <property type="entry name" value="Dus"/>
    <property type="match status" value="1"/>
</dbReference>
<dbReference type="InterPro" id="IPR052582">
    <property type="entry name" value="tRNA-DUS-like"/>
</dbReference>
<proteinExistence type="predicted"/>
<dbReference type="PANTHER" id="PTHR45936:SF1">
    <property type="entry name" value="TRNA-DIHYDROURIDINE(20) SYNTHASE [NAD(P)+]-LIKE"/>
    <property type="match status" value="1"/>
</dbReference>
<evidence type="ECO:0000256" key="3">
    <source>
        <dbReference type="ARBA" id="ARBA00022643"/>
    </source>
</evidence>
<evidence type="ECO:0000256" key="5">
    <source>
        <dbReference type="ARBA" id="ARBA00022694"/>
    </source>
</evidence>
<feature type="region of interest" description="Disordered" evidence="10">
    <location>
        <begin position="376"/>
        <end position="422"/>
    </location>
</feature>
<keyword evidence="7" id="KW-0520">NAD</keyword>
<reference evidence="12 13" key="1">
    <citation type="submission" date="2018-06" db="EMBL/GenBank/DDBJ databases">
        <title>Whole genome sequencing of Candida tropicalis (genome annotated by CSBL at Korea University).</title>
        <authorList>
            <person name="Ahn J."/>
        </authorList>
    </citation>
    <scope>NUCLEOTIDE SEQUENCE [LARGE SCALE GENOMIC DNA]</scope>
    <source>
        <strain evidence="12 13">ATCC 20962</strain>
    </source>
</reference>